<dbReference type="Pfam" id="PF00651">
    <property type="entry name" value="BTB"/>
    <property type="match status" value="1"/>
</dbReference>
<evidence type="ECO:0000259" key="1">
    <source>
        <dbReference type="PROSITE" id="PS50097"/>
    </source>
</evidence>
<proteinExistence type="predicted"/>
<dbReference type="AlphaFoldDB" id="A0A0B7F887"/>
<protein>
    <recommendedName>
        <fullName evidence="1">BTB domain-containing protein</fullName>
    </recommendedName>
</protein>
<dbReference type="EMBL" id="LN679100">
    <property type="protein sequence ID" value="CEL52452.1"/>
    <property type="molecule type" value="Genomic_DNA"/>
</dbReference>
<name>A0A0B7F887_THACB</name>
<dbReference type="Proteomes" id="UP000059188">
    <property type="component" value="Unassembled WGS sequence"/>
</dbReference>
<dbReference type="InterPro" id="IPR011333">
    <property type="entry name" value="SKP1/BTB/POZ_sf"/>
</dbReference>
<gene>
    <name evidence="2" type="ORF">RSOLAG1IB_00993</name>
</gene>
<dbReference type="STRING" id="1108050.A0A0B7F887"/>
<dbReference type="Gene3D" id="3.30.710.10">
    <property type="entry name" value="Potassium Channel Kv1.1, Chain A"/>
    <property type="match status" value="1"/>
</dbReference>
<reference evidence="2 3" key="1">
    <citation type="submission" date="2014-11" db="EMBL/GenBank/DDBJ databases">
        <authorList>
            <person name="Wibberg Daniel"/>
        </authorList>
    </citation>
    <scope>NUCLEOTIDE SEQUENCE [LARGE SCALE GENOMIC DNA]</scope>
    <source>
        <strain evidence="2">Rhizoctonia solani AG1-IB 7/3/14</strain>
    </source>
</reference>
<dbReference type="CDD" id="cd18186">
    <property type="entry name" value="BTB_POZ_ZBTB_KLHL-like"/>
    <property type="match status" value="1"/>
</dbReference>
<evidence type="ECO:0000313" key="2">
    <source>
        <dbReference type="EMBL" id="CEL52452.1"/>
    </source>
</evidence>
<dbReference type="InterPro" id="IPR000210">
    <property type="entry name" value="BTB/POZ_dom"/>
</dbReference>
<dbReference type="SMART" id="SM00225">
    <property type="entry name" value="BTB"/>
    <property type="match status" value="1"/>
</dbReference>
<dbReference type="OrthoDB" id="3357985at2759"/>
<feature type="domain" description="BTB" evidence="1">
    <location>
        <begin position="26"/>
        <end position="82"/>
    </location>
</feature>
<sequence>MPIAEDIMTEETTKAHAFAFQPPAGGDLVLKSSDGTTFNVHSVILAMASTVFADMFAGASNPDPVELSEDAESISLMLASIYPIAPPRITTMVHLEKIMEVSQKYDIQRMIKLVEDAVVLGSELLALDPMRIFYLSVTHKFSTIQALAAESFRPKNGNLLTTDGLLQLVRYFPHAASAVGLVGAQGARIKILDRVLVQSPQECGCYQLSVLGDISNSGARLPVCSSHPSSKKLGIILPSVPDYCILWLKQLRDELLEKPMHECDGLFRAASLANLGAQKCVNCITMAIGRKDVFEEWALNVKVIVQSELKALDVLYSL</sequence>
<dbReference type="PROSITE" id="PS50097">
    <property type="entry name" value="BTB"/>
    <property type="match status" value="1"/>
</dbReference>
<evidence type="ECO:0000313" key="3">
    <source>
        <dbReference type="Proteomes" id="UP000059188"/>
    </source>
</evidence>
<organism evidence="2 3">
    <name type="scientific">Thanatephorus cucumeris (strain AG1-IB / isolate 7/3/14)</name>
    <name type="common">Lettuce bottom rot fungus</name>
    <name type="synonym">Rhizoctonia solani</name>
    <dbReference type="NCBI Taxonomy" id="1108050"/>
    <lineage>
        <taxon>Eukaryota</taxon>
        <taxon>Fungi</taxon>
        <taxon>Dikarya</taxon>
        <taxon>Basidiomycota</taxon>
        <taxon>Agaricomycotina</taxon>
        <taxon>Agaricomycetes</taxon>
        <taxon>Cantharellales</taxon>
        <taxon>Ceratobasidiaceae</taxon>
        <taxon>Rhizoctonia</taxon>
        <taxon>Rhizoctonia solani AG-1</taxon>
    </lineage>
</organism>
<keyword evidence="3" id="KW-1185">Reference proteome</keyword>
<accession>A0A0B7F887</accession>
<dbReference type="SUPFAM" id="SSF54695">
    <property type="entry name" value="POZ domain"/>
    <property type="match status" value="1"/>
</dbReference>